<dbReference type="Gene3D" id="6.10.10.10">
    <property type="entry name" value="Flagellar export chaperone, C-terminal domain"/>
    <property type="match status" value="1"/>
</dbReference>
<dbReference type="GO" id="GO:0009288">
    <property type="term" value="C:bacterial-type flagellum"/>
    <property type="evidence" value="ECO:0007669"/>
    <property type="project" value="UniProtKB-SubCell"/>
</dbReference>
<dbReference type="InterPro" id="IPR046358">
    <property type="entry name" value="Flagellin_C"/>
</dbReference>
<dbReference type="InterPro" id="IPR042187">
    <property type="entry name" value="Flagellin_C_sub2"/>
</dbReference>
<name>A0A7C2TG85_9BACT</name>
<dbReference type="GO" id="GO:0005198">
    <property type="term" value="F:structural molecule activity"/>
    <property type="evidence" value="ECO:0007669"/>
    <property type="project" value="InterPro"/>
</dbReference>
<dbReference type="EMBL" id="DSDS01000014">
    <property type="protein sequence ID" value="HET97228.1"/>
    <property type="molecule type" value="Genomic_DNA"/>
</dbReference>
<dbReference type="SUPFAM" id="SSF64518">
    <property type="entry name" value="Phase 1 flagellin"/>
    <property type="match status" value="1"/>
</dbReference>
<sequence>MRITRSACCLPVRVLAAGEEGDETPPAGLLPGGIDVTSQEGLEAAIGAIDAAIGQLNTLRGEFGARQNQLTSELAGLSTTAINTWAAQSRVADVDLAEEAMIFSQLKVLRQSQVFALAQGINLNKASALDLLQGGR</sequence>
<comment type="caution">
    <text evidence="5">The sequence shown here is derived from an EMBL/GenBank/DDBJ whole genome shotgun (WGS) entry which is preliminary data.</text>
</comment>
<evidence type="ECO:0000313" key="5">
    <source>
        <dbReference type="EMBL" id="HET97228.1"/>
    </source>
</evidence>
<comment type="similarity">
    <text evidence="2">Belongs to the bacterial flagellin family.</text>
</comment>
<protein>
    <recommendedName>
        <fullName evidence="4">Flagellin C-terminal domain-containing protein</fullName>
    </recommendedName>
</protein>
<feature type="domain" description="Flagellin C-terminal" evidence="4">
    <location>
        <begin position="46"/>
        <end position="121"/>
    </location>
</feature>
<evidence type="ECO:0000259" key="4">
    <source>
        <dbReference type="Pfam" id="PF00700"/>
    </source>
</evidence>
<comment type="subcellular location">
    <subcellularLocation>
        <location evidence="1">Bacterial flagellum</location>
    </subcellularLocation>
</comment>
<proteinExistence type="inferred from homology"/>
<dbReference type="Proteomes" id="UP000885986">
    <property type="component" value="Unassembled WGS sequence"/>
</dbReference>
<dbReference type="Gene3D" id="1.20.1330.10">
    <property type="entry name" value="f41 fragment of flagellin, N-terminal domain"/>
    <property type="match status" value="1"/>
</dbReference>
<accession>A0A7C2TG85</accession>
<evidence type="ECO:0000256" key="2">
    <source>
        <dbReference type="ARBA" id="ARBA00005709"/>
    </source>
</evidence>
<evidence type="ECO:0000256" key="3">
    <source>
        <dbReference type="ARBA" id="ARBA00023143"/>
    </source>
</evidence>
<reference evidence="5" key="1">
    <citation type="journal article" date="2020" name="mSystems">
        <title>Genome- and Community-Level Interaction Insights into Carbon Utilization and Element Cycling Functions of Hydrothermarchaeota in Hydrothermal Sediment.</title>
        <authorList>
            <person name="Zhou Z."/>
            <person name="Liu Y."/>
            <person name="Xu W."/>
            <person name="Pan J."/>
            <person name="Luo Z.H."/>
            <person name="Li M."/>
        </authorList>
    </citation>
    <scope>NUCLEOTIDE SEQUENCE [LARGE SCALE GENOMIC DNA]</scope>
    <source>
        <strain evidence="5">SpSt-1224</strain>
    </source>
</reference>
<dbReference type="PANTHER" id="PTHR42792">
    <property type="entry name" value="FLAGELLIN"/>
    <property type="match status" value="1"/>
</dbReference>
<organism evidence="5">
    <name type="scientific">Desulfurivibrio alkaliphilus</name>
    <dbReference type="NCBI Taxonomy" id="427923"/>
    <lineage>
        <taxon>Bacteria</taxon>
        <taxon>Pseudomonadati</taxon>
        <taxon>Thermodesulfobacteriota</taxon>
        <taxon>Desulfobulbia</taxon>
        <taxon>Desulfobulbales</taxon>
        <taxon>Desulfobulbaceae</taxon>
        <taxon>Desulfurivibrio</taxon>
    </lineage>
</organism>
<dbReference type="AlphaFoldDB" id="A0A7C2TG85"/>
<keyword evidence="3" id="KW-0975">Bacterial flagellum</keyword>
<dbReference type="Pfam" id="PF00700">
    <property type="entry name" value="Flagellin_C"/>
    <property type="match status" value="1"/>
</dbReference>
<evidence type="ECO:0000256" key="1">
    <source>
        <dbReference type="ARBA" id="ARBA00004365"/>
    </source>
</evidence>
<gene>
    <name evidence="5" type="ORF">ENN98_00700</name>
</gene>
<dbReference type="InterPro" id="IPR001492">
    <property type="entry name" value="Flagellin"/>
</dbReference>
<dbReference type="PANTHER" id="PTHR42792:SF2">
    <property type="entry name" value="FLAGELLIN"/>
    <property type="match status" value="1"/>
</dbReference>